<dbReference type="InterPro" id="IPR051257">
    <property type="entry name" value="Diverse_CBS-Domain"/>
</dbReference>
<dbReference type="PANTHER" id="PTHR43080:SF26">
    <property type="entry name" value="REGULATORY PROTEIN"/>
    <property type="match status" value="1"/>
</dbReference>
<dbReference type="OrthoDB" id="9783590at2"/>
<dbReference type="Gene3D" id="3.30.1340.30">
    <property type="match status" value="1"/>
</dbReference>
<feature type="domain" description="CBS" evidence="4">
    <location>
        <begin position="98"/>
        <end position="154"/>
    </location>
</feature>
<dbReference type="PROSITE" id="PS51371">
    <property type="entry name" value="CBS"/>
    <property type="match status" value="2"/>
</dbReference>
<dbReference type="PROSITE" id="PS50914">
    <property type="entry name" value="BON"/>
    <property type="match status" value="1"/>
</dbReference>
<evidence type="ECO:0000313" key="6">
    <source>
        <dbReference type="Proteomes" id="UP000244755"/>
    </source>
</evidence>
<dbReference type="InterPro" id="IPR000644">
    <property type="entry name" value="CBS_dom"/>
</dbReference>
<feature type="domain" description="BON" evidence="3">
    <location>
        <begin position="162"/>
        <end position="230"/>
    </location>
</feature>
<accession>A0A2R4WNC7</accession>
<name>A0A2R4WNC7_9HYPH</name>
<dbReference type="KEGG" id="mee:DA075_20820"/>
<dbReference type="Pfam" id="PF00571">
    <property type="entry name" value="CBS"/>
    <property type="match status" value="2"/>
</dbReference>
<dbReference type="Pfam" id="PF04972">
    <property type="entry name" value="BON"/>
    <property type="match status" value="1"/>
</dbReference>
<reference evidence="5 6" key="1">
    <citation type="submission" date="2018-04" db="EMBL/GenBank/DDBJ databases">
        <title>Methylobacterium sp. PR1016A genome.</title>
        <authorList>
            <person name="Park W."/>
        </authorList>
    </citation>
    <scope>NUCLEOTIDE SEQUENCE [LARGE SCALE GENOMIC DNA]</scope>
    <source>
        <strain evidence="5 6">PR1016A</strain>
    </source>
</reference>
<feature type="domain" description="CBS" evidence="4">
    <location>
        <begin position="11"/>
        <end position="67"/>
    </location>
</feature>
<proteinExistence type="predicted"/>
<dbReference type="RefSeq" id="WP_099954841.1">
    <property type="nucleotide sequence ID" value="NZ_CP028843.1"/>
</dbReference>
<sequence length="252" mass="27147">MRAQPLAREIMSRQVVGIRADATVAQAIDLMLDRRLSALPVTDGEGGLVGIVSEGDLLRRSELGTERERPRWLQYLLSPGRLSAEYARAYGKRVDEVMTREVVTVGEEASAAEIVALMERHRIKRLPVTSAGRMVGIVARADLMRALADAMRAPAPPATPRSDADIRRDILAEFVRVPCIPAAQIAVAVRDGVVDLAGALTDERERGAVHVAVEGVPGVTGLHDHMILIEPLSGEIIFVPDEAPRPADGPAP</sequence>
<dbReference type="SUPFAM" id="SSF54631">
    <property type="entry name" value="CBS-domain pair"/>
    <property type="match status" value="1"/>
</dbReference>
<keyword evidence="6" id="KW-1185">Reference proteome</keyword>
<organism evidence="5 6">
    <name type="scientific">Methylobacterium currus</name>
    <dbReference type="NCBI Taxonomy" id="2051553"/>
    <lineage>
        <taxon>Bacteria</taxon>
        <taxon>Pseudomonadati</taxon>
        <taxon>Pseudomonadota</taxon>
        <taxon>Alphaproteobacteria</taxon>
        <taxon>Hyphomicrobiales</taxon>
        <taxon>Methylobacteriaceae</taxon>
        <taxon>Methylobacterium</taxon>
    </lineage>
</organism>
<evidence type="ECO:0000259" key="4">
    <source>
        <dbReference type="PROSITE" id="PS51371"/>
    </source>
</evidence>
<evidence type="ECO:0000313" key="5">
    <source>
        <dbReference type="EMBL" id="AWB23043.1"/>
    </source>
</evidence>
<keyword evidence="1 2" id="KW-0129">CBS domain</keyword>
<dbReference type="InterPro" id="IPR007055">
    <property type="entry name" value="BON_dom"/>
</dbReference>
<evidence type="ECO:0000256" key="2">
    <source>
        <dbReference type="PROSITE-ProRule" id="PRU00703"/>
    </source>
</evidence>
<dbReference type="EMBL" id="CP028843">
    <property type="protein sequence ID" value="AWB23043.1"/>
    <property type="molecule type" value="Genomic_DNA"/>
</dbReference>
<dbReference type="PIRSF" id="PIRSF036990">
    <property type="entry name" value="UCP036990_CBS_BON"/>
    <property type="match status" value="1"/>
</dbReference>
<dbReference type="SMART" id="SM00116">
    <property type="entry name" value="CBS"/>
    <property type="match status" value="2"/>
</dbReference>
<dbReference type="CDD" id="cd04586">
    <property type="entry name" value="CBS_pair_BON_assoc"/>
    <property type="match status" value="1"/>
</dbReference>
<dbReference type="Gene3D" id="3.10.580.10">
    <property type="entry name" value="CBS-domain"/>
    <property type="match status" value="1"/>
</dbReference>
<dbReference type="InterPro" id="IPR046342">
    <property type="entry name" value="CBS_dom_sf"/>
</dbReference>
<protein>
    <submittedName>
        <fullName evidence="5">CBS domain-containing protein</fullName>
    </submittedName>
</protein>
<dbReference type="PANTHER" id="PTHR43080">
    <property type="entry name" value="CBS DOMAIN-CONTAINING PROTEIN CBSX3, MITOCHONDRIAL"/>
    <property type="match status" value="1"/>
</dbReference>
<evidence type="ECO:0000256" key="1">
    <source>
        <dbReference type="ARBA" id="ARBA00023122"/>
    </source>
</evidence>
<evidence type="ECO:0000259" key="3">
    <source>
        <dbReference type="PROSITE" id="PS50914"/>
    </source>
</evidence>
<gene>
    <name evidence="5" type="ORF">DA075_20820</name>
</gene>
<dbReference type="AlphaFoldDB" id="A0A2R4WNC7"/>
<dbReference type="Proteomes" id="UP000244755">
    <property type="component" value="Chromosome 1"/>
</dbReference>
<dbReference type="InterPro" id="IPR017080">
    <property type="entry name" value="UCP036990_CBS_BON"/>
</dbReference>